<dbReference type="Gene3D" id="2.60.200.20">
    <property type="match status" value="1"/>
</dbReference>
<proteinExistence type="predicted"/>
<gene>
    <name evidence="3" type="ORF">AG1IA_04326</name>
</gene>
<dbReference type="InterPro" id="IPR008984">
    <property type="entry name" value="SMAD_FHA_dom_sf"/>
</dbReference>
<evidence type="ECO:0000313" key="4">
    <source>
        <dbReference type="Proteomes" id="UP000011668"/>
    </source>
</evidence>
<feature type="region of interest" description="Disordered" evidence="1">
    <location>
        <begin position="255"/>
        <end position="274"/>
    </location>
</feature>
<feature type="domain" description="FHA" evidence="2">
    <location>
        <begin position="122"/>
        <end position="178"/>
    </location>
</feature>
<dbReference type="EMBL" id="AFRT01001007">
    <property type="protein sequence ID" value="ELU41640.1"/>
    <property type="molecule type" value="Genomic_DNA"/>
</dbReference>
<dbReference type="Pfam" id="PF00498">
    <property type="entry name" value="FHA"/>
    <property type="match status" value="1"/>
</dbReference>
<comment type="caution">
    <text evidence="3">The sequence shown here is derived from an EMBL/GenBank/DDBJ whole genome shotgun (WGS) entry which is preliminary data.</text>
</comment>
<accession>L8WUF9</accession>
<dbReference type="SUPFAM" id="SSF49879">
    <property type="entry name" value="SMAD/FHA domain"/>
    <property type="match status" value="1"/>
</dbReference>
<evidence type="ECO:0000313" key="3">
    <source>
        <dbReference type="EMBL" id="ELU41640.1"/>
    </source>
</evidence>
<dbReference type="SMART" id="SM00240">
    <property type="entry name" value="FHA"/>
    <property type="match status" value="1"/>
</dbReference>
<dbReference type="InterPro" id="IPR051176">
    <property type="entry name" value="Cent_Immune-Sig_Mod"/>
</dbReference>
<dbReference type="InterPro" id="IPR000253">
    <property type="entry name" value="FHA_dom"/>
</dbReference>
<dbReference type="STRING" id="983506.L8WUF9"/>
<dbReference type="HOGENOM" id="CLU_346882_0_0_1"/>
<reference evidence="3 4" key="1">
    <citation type="journal article" date="2013" name="Nat. Commun.">
        <title>The evolution and pathogenic mechanisms of the rice sheath blight pathogen.</title>
        <authorList>
            <person name="Zheng A."/>
            <person name="Lin R."/>
            <person name="Xu L."/>
            <person name="Qin P."/>
            <person name="Tang C."/>
            <person name="Ai P."/>
            <person name="Zhang D."/>
            <person name="Liu Y."/>
            <person name="Sun Z."/>
            <person name="Feng H."/>
            <person name="Wang Y."/>
            <person name="Chen Y."/>
            <person name="Liang X."/>
            <person name="Fu R."/>
            <person name="Li Q."/>
            <person name="Zhang J."/>
            <person name="Yu X."/>
            <person name="Xie Z."/>
            <person name="Ding L."/>
            <person name="Guan P."/>
            <person name="Tang J."/>
            <person name="Liang Y."/>
            <person name="Wang S."/>
            <person name="Deng Q."/>
            <person name="Li S."/>
            <person name="Zhu J."/>
            <person name="Wang L."/>
            <person name="Liu H."/>
            <person name="Li P."/>
        </authorList>
    </citation>
    <scope>NUCLEOTIDE SEQUENCE [LARGE SCALE GENOMIC DNA]</scope>
    <source>
        <strain evidence="4">AG-1 IA</strain>
    </source>
</reference>
<evidence type="ECO:0000256" key="1">
    <source>
        <dbReference type="SAM" id="MobiDB-lite"/>
    </source>
</evidence>
<sequence>MPEESLVLYCTLARAWTGVMAVLKGFDPNTKSLKRVSLPLPRDHASHDKWPPHSWRGGMILTNDHDFPQTPASMEGVTATLASSPTALSSSQRQVPSIHLHPLTGSGAFYPKTIPLPLGNRVVVGRSQAGDTEDGTNGLFPCQWMSRNHALIWSGQDGKVLIRDTRSSNGTWINGSRLSAKGEKSERFTLQCHDILVGAPFVVFLTLLTPGRRNSEKARMGSRRLRQRSSMILLCQHLPLYNTLPVSINSPLVPSLKRNRTLSGGGRTSPKQGLRHRLSVSFSPHVHVPGRNHSGNESDETTAGPGRSRLLPDGTVLDDKALPKTPRMERPSSITSFTTVKTIQDNFEAEFSLLDIGMANQPSGSDDHELKTAPLVTREALDLGVGEHIKQVLRSSKSKSERFRDPRIYVNTFVVYRGRERLVVMELSPRRLLTNYQSHTVGVLLENMLLPPDPRFGQTQKPLSGLVLHYGEGSATTRTPCEAAHIALCTDSSVTPPPVRVYVSPASLNTMKRVYAPLGSGVVVEPLYFSEEELDAQAFLSIMAVSGGSDSAPLYMQVILNFNSAQLAGLEQRMALLKSFLEPPTQANSAVATIGTSTNRRASVMSTTSVSPPSRRSSAPRFAEGQLTVIDLSDPFIDPASAAGLFDIVLRLFIRADVGTGKVCVVDEAHKYLSTEGGKGATSELTKSLLSLIRQQRHLGMRIIISTQHPLRADRSSSSGITSLYRSFHTIHTPHDRFISQQEGRCSIKQEIPYYQDTQTTHKRRRRLYHGCLIYADDILLRILSTVFSLSHLSLPPCRNTVKRHWPTQYQNLD</sequence>
<dbReference type="PROSITE" id="PS50006">
    <property type="entry name" value="FHA_DOMAIN"/>
    <property type="match status" value="1"/>
</dbReference>
<evidence type="ECO:0000259" key="2">
    <source>
        <dbReference type="PROSITE" id="PS50006"/>
    </source>
</evidence>
<feature type="region of interest" description="Disordered" evidence="1">
    <location>
        <begin position="284"/>
        <end position="331"/>
    </location>
</feature>
<protein>
    <submittedName>
        <fullName evidence="3">FHA domain-containing protein</fullName>
    </submittedName>
</protein>
<dbReference type="PANTHER" id="PTHR15715:SF37">
    <property type="entry name" value="LD47843P"/>
    <property type="match status" value="1"/>
</dbReference>
<dbReference type="AlphaFoldDB" id="L8WUF9"/>
<keyword evidence="4" id="KW-1185">Reference proteome</keyword>
<feature type="compositionally biased region" description="Basic and acidic residues" evidence="1">
    <location>
        <begin position="317"/>
        <end position="330"/>
    </location>
</feature>
<organism evidence="3 4">
    <name type="scientific">Thanatephorus cucumeris (strain AG1-IA)</name>
    <name type="common">Rice sheath blight fungus</name>
    <name type="synonym">Rhizoctonia solani</name>
    <dbReference type="NCBI Taxonomy" id="983506"/>
    <lineage>
        <taxon>Eukaryota</taxon>
        <taxon>Fungi</taxon>
        <taxon>Dikarya</taxon>
        <taxon>Basidiomycota</taxon>
        <taxon>Agaricomycotina</taxon>
        <taxon>Agaricomycetes</taxon>
        <taxon>Cantharellales</taxon>
        <taxon>Ceratobasidiaceae</taxon>
        <taxon>Rhizoctonia</taxon>
        <taxon>Rhizoctonia solani AG-1</taxon>
    </lineage>
</organism>
<name>L8WUF9_THACA</name>
<dbReference type="SUPFAM" id="SSF52540">
    <property type="entry name" value="P-loop containing nucleoside triphosphate hydrolases"/>
    <property type="match status" value="1"/>
</dbReference>
<dbReference type="Gene3D" id="3.40.50.300">
    <property type="entry name" value="P-loop containing nucleotide triphosphate hydrolases"/>
    <property type="match status" value="1"/>
</dbReference>
<dbReference type="OrthoDB" id="2316594at2759"/>
<dbReference type="InterPro" id="IPR027417">
    <property type="entry name" value="P-loop_NTPase"/>
</dbReference>
<dbReference type="PANTHER" id="PTHR15715">
    <property type="entry name" value="CENTROSOMAL PROTEIN OF 170 KDA"/>
    <property type="match status" value="1"/>
</dbReference>
<dbReference type="Proteomes" id="UP000011668">
    <property type="component" value="Unassembled WGS sequence"/>
</dbReference>